<dbReference type="InterPro" id="IPR001594">
    <property type="entry name" value="Palmitoyltrfase_DHHC"/>
</dbReference>
<keyword evidence="10" id="KW-1185">Reference proteome</keyword>
<keyword evidence="4 7" id="KW-1133">Transmembrane helix</keyword>
<dbReference type="STRING" id="318479.A0A3P7PUU1"/>
<dbReference type="Pfam" id="PF01529">
    <property type="entry name" value="DHHC"/>
    <property type="match status" value="1"/>
</dbReference>
<keyword evidence="6 7" id="KW-0012">Acyltransferase</keyword>
<reference evidence="9 10" key="1">
    <citation type="submission" date="2018-11" db="EMBL/GenBank/DDBJ databases">
        <authorList>
            <consortium name="Pathogen Informatics"/>
        </authorList>
    </citation>
    <scope>NUCLEOTIDE SEQUENCE [LARGE SCALE GENOMIC DNA]</scope>
</reference>
<comment type="subcellular location">
    <subcellularLocation>
        <location evidence="1">Membrane</location>
        <topology evidence="1">Multi-pass membrane protein</topology>
    </subcellularLocation>
</comment>
<evidence type="ECO:0000313" key="10">
    <source>
        <dbReference type="Proteomes" id="UP000274756"/>
    </source>
</evidence>
<evidence type="ECO:0000256" key="7">
    <source>
        <dbReference type="RuleBase" id="RU079119"/>
    </source>
</evidence>
<evidence type="ECO:0000313" key="9">
    <source>
        <dbReference type="EMBL" id="VDN58630.1"/>
    </source>
</evidence>
<feature type="transmembrane region" description="Helical" evidence="7">
    <location>
        <begin position="165"/>
        <end position="185"/>
    </location>
</feature>
<protein>
    <recommendedName>
        <fullName evidence="7">Palmitoyltransferase</fullName>
        <ecNumber evidence="7">2.3.1.225</ecNumber>
    </recommendedName>
</protein>
<dbReference type="GO" id="GO:0019706">
    <property type="term" value="F:protein-cysteine S-palmitoyltransferase activity"/>
    <property type="evidence" value="ECO:0007669"/>
    <property type="project" value="UniProtKB-EC"/>
</dbReference>
<accession>A0A3P7PUU1</accession>
<name>A0A3P7PUU1_DRAME</name>
<feature type="domain" description="Palmitoyltransferase DHHC" evidence="8">
    <location>
        <begin position="64"/>
        <end position="202"/>
    </location>
</feature>
<dbReference type="Proteomes" id="UP000274756">
    <property type="component" value="Unassembled WGS sequence"/>
</dbReference>
<dbReference type="EMBL" id="UYYG01001170">
    <property type="protein sequence ID" value="VDN58630.1"/>
    <property type="molecule type" value="Genomic_DNA"/>
</dbReference>
<comment type="domain">
    <text evidence="7">The DHHC domain is required for palmitoyltransferase activity.</text>
</comment>
<keyword evidence="5 7" id="KW-0472">Membrane</keyword>
<dbReference type="InterPro" id="IPR039859">
    <property type="entry name" value="PFA4/ZDH16/20/ERF2-like"/>
</dbReference>
<organism evidence="9 10">
    <name type="scientific">Dracunculus medinensis</name>
    <name type="common">Guinea worm</name>
    <dbReference type="NCBI Taxonomy" id="318479"/>
    <lineage>
        <taxon>Eukaryota</taxon>
        <taxon>Metazoa</taxon>
        <taxon>Ecdysozoa</taxon>
        <taxon>Nematoda</taxon>
        <taxon>Chromadorea</taxon>
        <taxon>Rhabditida</taxon>
        <taxon>Spirurina</taxon>
        <taxon>Dracunculoidea</taxon>
        <taxon>Dracunculidae</taxon>
        <taxon>Dracunculus</taxon>
    </lineage>
</organism>
<dbReference type="PROSITE" id="PS50216">
    <property type="entry name" value="DHHC"/>
    <property type="match status" value="1"/>
</dbReference>
<dbReference type="EC" id="2.3.1.225" evidence="7"/>
<evidence type="ECO:0000256" key="1">
    <source>
        <dbReference type="ARBA" id="ARBA00004141"/>
    </source>
</evidence>
<evidence type="ECO:0000259" key="8">
    <source>
        <dbReference type="Pfam" id="PF01529"/>
    </source>
</evidence>
<keyword evidence="2 7" id="KW-0808">Transferase</keyword>
<evidence type="ECO:0000256" key="5">
    <source>
        <dbReference type="ARBA" id="ARBA00023136"/>
    </source>
</evidence>
<dbReference type="PANTHER" id="PTHR12246">
    <property type="entry name" value="PALMITOYLTRANSFERASE ZDHHC16"/>
    <property type="match status" value="1"/>
</dbReference>
<evidence type="ECO:0000256" key="4">
    <source>
        <dbReference type="ARBA" id="ARBA00022989"/>
    </source>
</evidence>
<evidence type="ECO:0000256" key="2">
    <source>
        <dbReference type="ARBA" id="ARBA00022679"/>
    </source>
</evidence>
<dbReference type="AlphaFoldDB" id="A0A3P7PUU1"/>
<evidence type="ECO:0000256" key="6">
    <source>
        <dbReference type="ARBA" id="ARBA00023315"/>
    </source>
</evidence>
<feature type="transmembrane region" description="Helical" evidence="7">
    <location>
        <begin position="140"/>
        <end position="160"/>
    </location>
</feature>
<proteinExistence type="inferred from homology"/>
<evidence type="ECO:0000256" key="3">
    <source>
        <dbReference type="ARBA" id="ARBA00022692"/>
    </source>
</evidence>
<gene>
    <name evidence="9" type="ORF">DME_LOCUS8603</name>
</gene>
<sequence>MPIGFIFEIFSILPQFFEPFSQGWNWRAFLLFYLVLNGYVNVYKTKVFGPNGKGSDLPAVIKPGYHYCHFCQLNAPPRSHHCPVCDKCIFRRDHHCSFIAECIGHFNQRFYIPAVFNFLVASAIILTWNWSYMWLSFDGISVLMLWQLIVPHLALIFRVITFSQFLCVLLYVSSLVVFLFLFYLASAQIFCLYRGQTRVEYLMDIHAYNVGFFGNIRQSLGQRWPLILFIPFILSPLQSDGLSFATKNMESINDSAKTI</sequence>
<comment type="catalytic activity">
    <reaction evidence="7">
        <text>L-cysteinyl-[protein] + hexadecanoyl-CoA = S-hexadecanoyl-L-cysteinyl-[protein] + CoA</text>
        <dbReference type="Rhea" id="RHEA:36683"/>
        <dbReference type="Rhea" id="RHEA-COMP:10131"/>
        <dbReference type="Rhea" id="RHEA-COMP:11032"/>
        <dbReference type="ChEBI" id="CHEBI:29950"/>
        <dbReference type="ChEBI" id="CHEBI:57287"/>
        <dbReference type="ChEBI" id="CHEBI:57379"/>
        <dbReference type="ChEBI" id="CHEBI:74151"/>
        <dbReference type="EC" id="2.3.1.225"/>
    </reaction>
</comment>
<dbReference type="OrthoDB" id="302728at2759"/>
<keyword evidence="3 7" id="KW-0812">Transmembrane</keyword>
<dbReference type="GO" id="GO:0016020">
    <property type="term" value="C:membrane"/>
    <property type="evidence" value="ECO:0007669"/>
    <property type="project" value="UniProtKB-SubCell"/>
</dbReference>
<comment type="similarity">
    <text evidence="7">Belongs to the DHHC palmitoyltransferase family.</text>
</comment>
<feature type="transmembrane region" description="Helical" evidence="7">
    <location>
        <begin position="110"/>
        <end position="128"/>
    </location>
</feature>